<organism evidence="1">
    <name type="scientific">Rosellinia necatrix</name>
    <name type="common">White root-rot fungus</name>
    <dbReference type="NCBI Taxonomy" id="77044"/>
    <lineage>
        <taxon>Eukaryota</taxon>
        <taxon>Fungi</taxon>
        <taxon>Dikarya</taxon>
        <taxon>Ascomycota</taxon>
        <taxon>Pezizomycotina</taxon>
        <taxon>Sordariomycetes</taxon>
        <taxon>Xylariomycetidae</taxon>
        <taxon>Xylariales</taxon>
        <taxon>Xylariaceae</taxon>
        <taxon>Rosellinia</taxon>
    </lineage>
</organism>
<keyword evidence="1" id="KW-0560">Oxidoreductase</keyword>
<dbReference type="Pfam" id="PF05721">
    <property type="entry name" value="PhyH"/>
    <property type="match status" value="1"/>
</dbReference>
<evidence type="ECO:0000313" key="1">
    <source>
        <dbReference type="EMBL" id="GAP93138.1"/>
    </source>
</evidence>
<dbReference type="Proteomes" id="UP000054516">
    <property type="component" value="Unassembled WGS sequence"/>
</dbReference>
<evidence type="ECO:0000313" key="2">
    <source>
        <dbReference type="Proteomes" id="UP000054516"/>
    </source>
</evidence>
<dbReference type="GO" id="GO:0051213">
    <property type="term" value="F:dioxygenase activity"/>
    <property type="evidence" value="ECO:0007669"/>
    <property type="project" value="UniProtKB-KW"/>
</dbReference>
<accession>A0A1W2TWS5</accession>
<keyword evidence="1" id="KW-0223">Dioxygenase</keyword>
<dbReference type="Gene3D" id="2.60.120.620">
    <property type="entry name" value="q2cbj1_9rhob like domain"/>
    <property type="match status" value="1"/>
</dbReference>
<reference evidence="1" key="1">
    <citation type="submission" date="2016-03" db="EMBL/GenBank/DDBJ databases">
        <title>Draft genome sequence of Rosellinia necatrix.</title>
        <authorList>
            <person name="Kanematsu S."/>
        </authorList>
    </citation>
    <scope>NUCLEOTIDE SEQUENCE [LARGE SCALE GENOMIC DNA]</scope>
    <source>
        <strain evidence="1">W97</strain>
    </source>
</reference>
<dbReference type="EMBL" id="DF977513">
    <property type="protein sequence ID" value="GAP93138.1"/>
    <property type="molecule type" value="Genomic_DNA"/>
</dbReference>
<dbReference type="OrthoDB" id="407832at2759"/>
<dbReference type="PANTHER" id="PTHR37563:SF2">
    <property type="entry name" value="PHYTANOYL-COA DIOXYGENASE FAMILY PROTEIN (AFU_ORTHOLOGUE AFUA_2G03330)"/>
    <property type="match status" value="1"/>
</dbReference>
<dbReference type="SUPFAM" id="SSF51197">
    <property type="entry name" value="Clavaminate synthase-like"/>
    <property type="match status" value="1"/>
</dbReference>
<keyword evidence="2" id="KW-1185">Reference proteome</keyword>
<gene>
    <name evidence="1" type="ORF">SAMD00023353_6800340</name>
</gene>
<protein>
    <submittedName>
        <fullName evidence="1">Putative phytanoyl-dioxygenase</fullName>
    </submittedName>
</protein>
<dbReference type="OMA" id="HRIMLAI"/>
<dbReference type="AlphaFoldDB" id="A0A1W2TWS5"/>
<proteinExistence type="predicted"/>
<dbReference type="InterPro" id="IPR008775">
    <property type="entry name" value="Phytyl_CoA_dOase-like"/>
</dbReference>
<dbReference type="STRING" id="77044.A0A1W2TWS5"/>
<dbReference type="InterPro" id="IPR051961">
    <property type="entry name" value="Fungal_Metabolite_Diox"/>
</dbReference>
<sequence>MAVTLTARQPTAITPSAEEIKNKRLSEENLKIAVEALAQDGIVVVEDAIPHEDLDHLNTKMVQDSYTLQARGENSPFNYNKGNLQQDAPPWAEYFHPSIFCNPIATQITSAVLGPRPKWTFASGNAAMPPQNGTENERQPVHNDVEFPHPPKCFALVTNVPLIGMNPENGSTESWLGTHNRTIAREGGQKGQRATGHIEQDRLDAQVAVAGPPCQPTLRKGSFAIRDFTIWHAGMPNRTEDVRIMLAQIHFASWFPNPTRLELADDIKPVLEELEAKGELGLEVPVNWVPKAEVQASYLDRALGKKYKVNKTDEE</sequence>
<dbReference type="PANTHER" id="PTHR37563">
    <property type="entry name" value="PHYTANOYL-COA DIOXYGENASE FAMILY PROTEIN (AFU_ORTHOLOGUE AFUA_2G03330)"/>
    <property type="match status" value="1"/>
</dbReference>
<name>A0A1W2TWS5_ROSNE</name>